<dbReference type="AlphaFoldDB" id="A0AAD4L5W6"/>
<sequence length="287" mass="32366">MEHRAAADDDMAWVDTFILNTRRTGGRQTETSVLKMYKASNCALRAGVVPDAVVDANHKIHYLKYATTRCLLTKGGKEKETDERLSACPTHQSLKKIVTMLGRIRRRQQDSNPDLVQDRPASNYRCQDYIKSVMVEARRLRIHSPQQLTLPTSRLRSANFDVTKGTILEYELHPEQFMEVTAAIFDMDQGTSVFCTCTSPSDLRPSRLSSVHHQSATLNRGDKLVNLPLAFLQPYGIRVADFNRSNGRPAGVNRAIFGVLSMFWDTKTANADVRSTYSLVLVLFLRS</sequence>
<dbReference type="Proteomes" id="UP001201163">
    <property type="component" value="Unassembled WGS sequence"/>
</dbReference>
<evidence type="ECO:0000313" key="1">
    <source>
        <dbReference type="EMBL" id="KAH8977851.1"/>
    </source>
</evidence>
<evidence type="ECO:0000313" key="2">
    <source>
        <dbReference type="Proteomes" id="UP001201163"/>
    </source>
</evidence>
<comment type="caution">
    <text evidence="1">The sequence shown here is derived from an EMBL/GenBank/DDBJ whole genome shotgun (WGS) entry which is preliminary data.</text>
</comment>
<dbReference type="EMBL" id="JAKELL010000270">
    <property type="protein sequence ID" value="KAH8977851.1"/>
    <property type="molecule type" value="Genomic_DNA"/>
</dbReference>
<organism evidence="1 2">
    <name type="scientific">Lactarius akahatsu</name>
    <dbReference type="NCBI Taxonomy" id="416441"/>
    <lineage>
        <taxon>Eukaryota</taxon>
        <taxon>Fungi</taxon>
        <taxon>Dikarya</taxon>
        <taxon>Basidiomycota</taxon>
        <taxon>Agaricomycotina</taxon>
        <taxon>Agaricomycetes</taxon>
        <taxon>Russulales</taxon>
        <taxon>Russulaceae</taxon>
        <taxon>Lactarius</taxon>
    </lineage>
</organism>
<gene>
    <name evidence="1" type="ORF">EDB92DRAFT_1821996</name>
</gene>
<accession>A0AAD4L5W6</accession>
<keyword evidence="2" id="KW-1185">Reference proteome</keyword>
<reference evidence="1" key="1">
    <citation type="submission" date="2022-01" db="EMBL/GenBank/DDBJ databases">
        <title>Comparative genomics reveals a dynamic genome evolution in the ectomycorrhizal milk-cap (Lactarius) mushrooms.</title>
        <authorList>
            <consortium name="DOE Joint Genome Institute"/>
            <person name="Lebreton A."/>
            <person name="Tang N."/>
            <person name="Kuo A."/>
            <person name="LaButti K."/>
            <person name="Drula E."/>
            <person name="Barry K."/>
            <person name="Clum A."/>
            <person name="Lipzen A."/>
            <person name="Mousain D."/>
            <person name="Ng V."/>
            <person name="Wang R."/>
            <person name="Wang X."/>
            <person name="Dai Y."/>
            <person name="Henrissat B."/>
            <person name="Grigoriev I.V."/>
            <person name="Guerin-Laguette A."/>
            <person name="Yu F."/>
            <person name="Martin F.M."/>
        </authorList>
    </citation>
    <scope>NUCLEOTIDE SEQUENCE</scope>
    <source>
        <strain evidence="1">QP</strain>
    </source>
</reference>
<proteinExistence type="predicted"/>
<name>A0AAD4L5W6_9AGAM</name>
<protein>
    <submittedName>
        <fullName evidence="1">Uncharacterized protein</fullName>
    </submittedName>
</protein>